<feature type="region of interest" description="Disordered" evidence="1">
    <location>
        <begin position="308"/>
        <end position="328"/>
    </location>
</feature>
<gene>
    <name evidence="2" type="ORF">CU097_004145</name>
</gene>
<evidence type="ECO:0000313" key="2">
    <source>
        <dbReference type="EMBL" id="RCH90682.1"/>
    </source>
</evidence>
<keyword evidence="3" id="KW-1185">Reference proteome</keyword>
<accession>A0A367JL69</accession>
<dbReference type="Proteomes" id="UP000252139">
    <property type="component" value="Unassembled WGS sequence"/>
</dbReference>
<dbReference type="EMBL" id="PJQL01001084">
    <property type="protein sequence ID" value="RCH90682.1"/>
    <property type="molecule type" value="Genomic_DNA"/>
</dbReference>
<comment type="caution">
    <text evidence="2">The sequence shown here is derived from an EMBL/GenBank/DDBJ whole genome shotgun (WGS) entry which is preliminary data.</text>
</comment>
<feature type="compositionally biased region" description="Basic and acidic residues" evidence="1">
    <location>
        <begin position="308"/>
        <end position="317"/>
    </location>
</feature>
<dbReference type="OrthoDB" id="2276393at2759"/>
<sequence length="354" mass="40067">MCSGISFDLVSENSGFEYILASTAPHLYSADLIKRIFTNVIHSLIHGIFVDDSDVCSLEICYIHLVLWPILEHLSKSIEDVKFTVGDIHLEAISQELKMMSNVASQFYNANDVLRNKNHNLEVAIRETTGPFKQYNAPKEAQDYIKSGYSLVAMLHAIGREYQYDSFDTFKQIGIFFVQATHGEGMEPNVVLSPKIVQQLENSLNSSKPLQLFLPDHNHDYRSTNHVIRSIDIRSLAESGTVSQFLTNRKHSQLNYDITTILNKDWTILPQQRYAVAKCLCGSIIIDLEYARGLLVNTVEIYGRDPTVETRHERHDPTVSSKNKASIPSPHGTCTRIFGLSPCIKLKEIEPLRN</sequence>
<evidence type="ECO:0000313" key="3">
    <source>
        <dbReference type="Proteomes" id="UP000252139"/>
    </source>
</evidence>
<protein>
    <submittedName>
        <fullName evidence="2">Uncharacterized protein</fullName>
    </submittedName>
</protein>
<reference evidence="2 3" key="1">
    <citation type="journal article" date="2018" name="G3 (Bethesda)">
        <title>Phylogenetic and Phylogenomic Definition of Rhizopus Species.</title>
        <authorList>
            <person name="Gryganskyi A.P."/>
            <person name="Golan J."/>
            <person name="Dolatabadi S."/>
            <person name="Mondo S."/>
            <person name="Robb S."/>
            <person name="Idnurm A."/>
            <person name="Muszewska A."/>
            <person name="Steczkiewicz K."/>
            <person name="Masonjones S."/>
            <person name="Liao H.L."/>
            <person name="Gajdeczka M.T."/>
            <person name="Anike F."/>
            <person name="Vuek A."/>
            <person name="Anishchenko I.M."/>
            <person name="Voigt K."/>
            <person name="de Hoog G.S."/>
            <person name="Smith M.E."/>
            <person name="Heitman J."/>
            <person name="Vilgalys R."/>
            <person name="Stajich J.E."/>
        </authorList>
    </citation>
    <scope>NUCLEOTIDE SEQUENCE [LARGE SCALE GENOMIC DNA]</scope>
    <source>
        <strain evidence="2 3">CBS 357.93</strain>
    </source>
</reference>
<name>A0A367JL69_RHIAZ</name>
<evidence type="ECO:0000256" key="1">
    <source>
        <dbReference type="SAM" id="MobiDB-lite"/>
    </source>
</evidence>
<proteinExistence type="predicted"/>
<organism evidence="2 3">
    <name type="scientific">Rhizopus azygosporus</name>
    <name type="common">Rhizopus microsporus var. azygosporus</name>
    <dbReference type="NCBI Taxonomy" id="86630"/>
    <lineage>
        <taxon>Eukaryota</taxon>
        <taxon>Fungi</taxon>
        <taxon>Fungi incertae sedis</taxon>
        <taxon>Mucoromycota</taxon>
        <taxon>Mucoromycotina</taxon>
        <taxon>Mucoromycetes</taxon>
        <taxon>Mucorales</taxon>
        <taxon>Mucorineae</taxon>
        <taxon>Rhizopodaceae</taxon>
        <taxon>Rhizopus</taxon>
    </lineage>
</organism>
<dbReference type="AlphaFoldDB" id="A0A367JL69"/>